<evidence type="ECO:0000256" key="2">
    <source>
        <dbReference type="ARBA" id="ARBA00023242"/>
    </source>
</evidence>
<feature type="domain" description="YDG" evidence="5">
    <location>
        <begin position="275"/>
        <end position="419"/>
    </location>
</feature>
<comment type="caution">
    <text evidence="6">The sequence shown here is derived from an EMBL/GenBank/DDBJ whole genome shotgun (WGS) entry which is preliminary data.</text>
</comment>
<comment type="subcellular location">
    <subcellularLocation>
        <location evidence="1">Chromosome</location>
        <location evidence="1">Centromere</location>
    </subcellularLocation>
    <subcellularLocation>
        <location evidence="3">Nucleus</location>
    </subcellularLocation>
</comment>
<organism evidence="6 7">
    <name type="scientific">Eruca vesicaria subsp. sativa</name>
    <name type="common">Garden rocket</name>
    <name type="synonym">Eruca sativa</name>
    <dbReference type="NCBI Taxonomy" id="29727"/>
    <lineage>
        <taxon>Eukaryota</taxon>
        <taxon>Viridiplantae</taxon>
        <taxon>Streptophyta</taxon>
        <taxon>Embryophyta</taxon>
        <taxon>Tracheophyta</taxon>
        <taxon>Spermatophyta</taxon>
        <taxon>Magnoliopsida</taxon>
        <taxon>eudicotyledons</taxon>
        <taxon>Gunneridae</taxon>
        <taxon>Pentapetalae</taxon>
        <taxon>rosids</taxon>
        <taxon>malvids</taxon>
        <taxon>Brassicales</taxon>
        <taxon>Brassicaceae</taxon>
        <taxon>Brassiceae</taxon>
        <taxon>Eruca</taxon>
    </lineage>
</organism>
<dbReference type="InterPro" id="IPR015947">
    <property type="entry name" value="PUA-like_sf"/>
</dbReference>
<evidence type="ECO:0000313" key="7">
    <source>
        <dbReference type="Proteomes" id="UP001642260"/>
    </source>
</evidence>
<evidence type="ECO:0000256" key="1">
    <source>
        <dbReference type="ARBA" id="ARBA00004584"/>
    </source>
</evidence>
<dbReference type="InterPro" id="IPR036987">
    <property type="entry name" value="SRA-YDG_sf"/>
</dbReference>
<dbReference type="Pfam" id="PF02182">
    <property type="entry name" value="SAD_SRA"/>
    <property type="match status" value="1"/>
</dbReference>
<accession>A0ABC8J937</accession>
<dbReference type="PROSITE" id="PS51015">
    <property type="entry name" value="YDG"/>
    <property type="match status" value="1"/>
</dbReference>
<dbReference type="SMART" id="SM00466">
    <property type="entry name" value="SRA"/>
    <property type="match status" value="1"/>
</dbReference>
<evidence type="ECO:0000256" key="4">
    <source>
        <dbReference type="SAM" id="MobiDB-lite"/>
    </source>
</evidence>
<gene>
    <name evidence="6" type="ORF">ERUC_LOCUS8227</name>
</gene>
<dbReference type="Gene3D" id="2.30.280.10">
    <property type="entry name" value="SRA-YDG"/>
    <property type="match status" value="1"/>
</dbReference>
<dbReference type="Proteomes" id="UP001642260">
    <property type="component" value="Unassembled WGS sequence"/>
</dbReference>
<keyword evidence="7" id="KW-1185">Reference proteome</keyword>
<sequence length="426" mass="47879">MMNRSRKRSIVYAVRDFPLGCGTHPQRSFKTPTTCDVLVAVKIPSIDHDLVAAPKQEPESKKSDPHVLAALPQPKGTCLRQEPGFKRSVHDCDDVSAPTRKRTCLRQEPSFRNSLHDRVLTAPKFKEAAFRSSHQHVLAGPPKPQGTRLKQEPEVKNSVRDHTIAAPTPQRTCLKQEPAYTNSQQDRVLAAPKLKGACSKQEEALRGSDQHDPTSREQVLEVLHHFREVFKQLDRDKQARRLDGDLFDATARIDIRTLAVLEKMGKQVNTEKRIGLVPGVNVGDEFQYKTELRLVGLHFKTMCGIDYMNVGDVKLATSIVASEGYGYSDTFGAGVVVYTGEGGNVVSKEKKTEDQRLVKGNLALANSMRKRSLVRVIRGEERLDKKGKRYVYDGLYLVDKYWLEKEVRGTTVYKFKLCKVPGQSLC</sequence>
<evidence type="ECO:0000313" key="6">
    <source>
        <dbReference type="EMBL" id="CAH8318422.1"/>
    </source>
</evidence>
<dbReference type="PANTHER" id="PTHR45660:SF23">
    <property type="entry name" value="YDG DOMAIN-CONTAINING PROTEIN"/>
    <property type="match status" value="1"/>
</dbReference>
<proteinExistence type="predicted"/>
<keyword evidence="2 3" id="KW-0539">Nucleus</keyword>
<dbReference type="InterPro" id="IPR003105">
    <property type="entry name" value="SRA_YDG"/>
</dbReference>
<evidence type="ECO:0000256" key="3">
    <source>
        <dbReference type="PROSITE-ProRule" id="PRU00358"/>
    </source>
</evidence>
<dbReference type="InterPro" id="IPR051357">
    <property type="entry name" value="H3K9_HMTase_SUVAR3-9"/>
</dbReference>
<dbReference type="GO" id="GO:0000775">
    <property type="term" value="C:chromosome, centromeric region"/>
    <property type="evidence" value="ECO:0007669"/>
    <property type="project" value="UniProtKB-SubCell"/>
</dbReference>
<reference evidence="6 7" key="1">
    <citation type="submission" date="2022-03" db="EMBL/GenBank/DDBJ databases">
        <authorList>
            <person name="Macdonald S."/>
            <person name="Ahmed S."/>
            <person name="Newling K."/>
        </authorList>
    </citation>
    <scope>NUCLEOTIDE SEQUENCE [LARGE SCALE GENOMIC DNA]</scope>
</reference>
<dbReference type="AlphaFoldDB" id="A0ABC8J937"/>
<dbReference type="SUPFAM" id="SSF88697">
    <property type="entry name" value="PUA domain-like"/>
    <property type="match status" value="1"/>
</dbReference>
<protein>
    <recommendedName>
        <fullName evidence="5">YDG domain-containing protein</fullName>
    </recommendedName>
</protein>
<evidence type="ECO:0000259" key="5">
    <source>
        <dbReference type="PROSITE" id="PS51015"/>
    </source>
</evidence>
<feature type="region of interest" description="Disordered" evidence="4">
    <location>
        <begin position="131"/>
        <end position="157"/>
    </location>
</feature>
<dbReference type="PANTHER" id="PTHR45660">
    <property type="entry name" value="HISTONE-LYSINE N-METHYLTRANSFERASE SETMAR"/>
    <property type="match status" value="1"/>
</dbReference>
<name>A0ABC8J937_ERUVS</name>
<dbReference type="GO" id="GO:0005634">
    <property type="term" value="C:nucleus"/>
    <property type="evidence" value="ECO:0007669"/>
    <property type="project" value="UniProtKB-SubCell"/>
</dbReference>
<dbReference type="EMBL" id="CAKOAT010086266">
    <property type="protein sequence ID" value="CAH8318422.1"/>
    <property type="molecule type" value="Genomic_DNA"/>
</dbReference>